<keyword evidence="3" id="KW-1185">Reference proteome</keyword>
<dbReference type="HOGENOM" id="CLU_3091204_0_0_1"/>
<evidence type="ECO:0000256" key="1">
    <source>
        <dbReference type="SAM" id="MobiDB-lite"/>
    </source>
</evidence>
<reference evidence="3" key="1">
    <citation type="journal article" date="2007" name="Nature">
        <title>The grapevine genome sequence suggests ancestral hexaploidization in major angiosperm phyla.</title>
        <authorList>
            <consortium name="The French-Italian Public Consortium for Grapevine Genome Characterization."/>
            <person name="Jaillon O."/>
            <person name="Aury J.-M."/>
            <person name="Noel B."/>
            <person name="Policriti A."/>
            <person name="Clepet C."/>
            <person name="Casagrande A."/>
            <person name="Choisne N."/>
            <person name="Aubourg S."/>
            <person name="Vitulo N."/>
            <person name="Jubin C."/>
            <person name="Vezzi A."/>
            <person name="Legeai F."/>
            <person name="Hugueney P."/>
            <person name="Dasilva C."/>
            <person name="Horner D."/>
            <person name="Mica E."/>
            <person name="Jublot D."/>
            <person name="Poulain J."/>
            <person name="Bruyere C."/>
            <person name="Billault A."/>
            <person name="Segurens B."/>
            <person name="Gouyvenoux M."/>
            <person name="Ugarte E."/>
            <person name="Cattonaro F."/>
            <person name="Anthouard V."/>
            <person name="Vico V."/>
            <person name="Del Fabbro C."/>
            <person name="Alaux M."/>
            <person name="Di Gaspero G."/>
            <person name="Dumas V."/>
            <person name="Felice N."/>
            <person name="Paillard S."/>
            <person name="Juman I."/>
            <person name="Moroldo M."/>
            <person name="Scalabrin S."/>
            <person name="Canaguier A."/>
            <person name="Le Clainche I."/>
            <person name="Malacrida G."/>
            <person name="Durand E."/>
            <person name="Pesole G."/>
            <person name="Laucou V."/>
            <person name="Chatelet P."/>
            <person name="Merdinoglu D."/>
            <person name="Delledonne M."/>
            <person name="Pezzotti M."/>
            <person name="Lecharny A."/>
            <person name="Scarpelli C."/>
            <person name="Artiguenave F."/>
            <person name="Pe M.E."/>
            <person name="Valle G."/>
            <person name="Morgante M."/>
            <person name="Caboche M."/>
            <person name="Adam-Blondon A.-F."/>
            <person name="Weissenbach J."/>
            <person name="Quetier F."/>
            <person name="Wincker P."/>
        </authorList>
    </citation>
    <scope>NUCLEOTIDE SEQUENCE [LARGE SCALE GENOMIC DNA]</scope>
    <source>
        <strain evidence="3">cv. Pinot noir / PN40024</strain>
    </source>
</reference>
<proteinExistence type="predicted"/>
<dbReference type="AlphaFoldDB" id="D7TXY9"/>
<sequence length="52" mass="5964">MSTRCSRKLPCLCQHSPAPTDRRTEMIEGSFGWTASSSPRRKGRAEAKRVWR</sequence>
<feature type="region of interest" description="Disordered" evidence="1">
    <location>
        <begin position="29"/>
        <end position="52"/>
    </location>
</feature>
<protein>
    <submittedName>
        <fullName evidence="2">Uncharacterized protein</fullName>
    </submittedName>
</protein>
<organism evidence="2 3">
    <name type="scientific">Vitis vinifera</name>
    <name type="common">Grape</name>
    <dbReference type="NCBI Taxonomy" id="29760"/>
    <lineage>
        <taxon>Eukaryota</taxon>
        <taxon>Viridiplantae</taxon>
        <taxon>Streptophyta</taxon>
        <taxon>Embryophyta</taxon>
        <taxon>Tracheophyta</taxon>
        <taxon>Spermatophyta</taxon>
        <taxon>Magnoliopsida</taxon>
        <taxon>eudicotyledons</taxon>
        <taxon>Gunneridae</taxon>
        <taxon>Pentapetalae</taxon>
        <taxon>rosids</taxon>
        <taxon>Vitales</taxon>
        <taxon>Vitaceae</taxon>
        <taxon>Viteae</taxon>
        <taxon>Vitis</taxon>
    </lineage>
</organism>
<evidence type="ECO:0000313" key="2">
    <source>
        <dbReference type="EMBL" id="CBI35364.3"/>
    </source>
</evidence>
<dbReference type="Proteomes" id="UP000009183">
    <property type="component" value="Chromosome 10"/>
</dbReference>
<dbReference type="EMBL" id="FN596260">
    <property type="protein sequence ID" value="CBI35364.3"/>
    <property type="molecule type" value="Genomic_DNA"/>
</dbReference>
<name>D7TXY9_VITVI</name>
<evidence type="ECO:0000313" key="3">
    <source>
        <dbReference type="Proteomes" id="UP000009183"/>
    </source>
</evidence>
<dbReference type="PaxDb" id="29760-VIT_10s0071g00830.t01"/>
<dbReference type="InParanoid" id="D7TXY9"/>
<accession>D7TXY9</accession>
<gene>
    <name evidence="2" type="ordered locus">VIT_10s0071g00830</name>
</gene>